<organism evidence="2 3">
    <name type="scientific">Brevundimonas diminuta</name>
    <name type="common">Pseudomonas diminuta</name>
    <dbReference type="NCBI Taxonomy" id="293"/>
    <lineage>
        <taxon>Bacteria</taxon>
        <taxon>Pseudomonadati</taxon>
        <taxon>Pseudomonadota</taxon>
        <taxon>Alphaproteobacteria</taxon>
        <taxon>Caulobacterales</taxon>
        <taxon>Caulobacteraceae</taxon>
        <taxon>Brevundimonas</taxon>
    </lineage>
</organism>
<evidence type="ECO:0000259" key="1">
    <source>
        <dbReference type="PROSITE" id="PS50943"/>
    </source>
</evidence>
<evidence type="ECO:0000313" key="2">
    <source>
        <dbReference type="EMBL" id="ASD25463.1"/>
    </source>
</evidence>
<dbReference type="Pfam" id="PF01381">
    <property type="entry name" value="HTH_3"/>
    <property type="match status" value="1"/>
</dbReference>
<dbReference type="SMART" id="SM00530">
    <property type="entry name" value="HTH_XRE"/>
    <property type="match status" value="1"/>
</dbReference>
<proteinExistence type="predicted"/>
<dbReference type="Gene3D" id="1.10.260.40">
    <property type="entry name" value="lambda repressor-like DNA-binding domains"/>
    <property type="match status" value="1"/>
</dbReference>
<dbReference type="Proteomes" id="UP000197024">
    <property type="component" value="Chromosome"/>
</dbReference>
<reference evidence="2 3" key="1">
    <citation type="submission" date="2017-06" db="EMBL/GenBank/DDBJ databases">
        <title>Biodegradation of gentamicin by bacterial consortia AMQD4 in synthetic medium and raw gentamicin sewage.</title>
        <authorList>
            <person name="Chang H."/>
            <person name="Feng Y."/>
            <person name="Li Z."/>
            <person name="Xue J."/>
            <person name="Cheng D."/>
        </authorList>
    </citation>
    <scope>NUCLEOTIDE SEQUENCE [LARGE SCALE GENOMIC DNA]</scope>
    <source>
        <strain evidence="2 3">BZC3</strain>
    </source>
</reference>
<dbReference type="CDD" id="cd00093">
    <property type="entry name" value="HTH_XRE"/>
    <property type="match status" value="1"/>
</dbReference>
<dbReference type="InterPro" id="IPR001387">
    <property type="entry name" value="Cro/C1-type_HTH"/>
</dbReference>
<dbReference type="EMBL" id="CP021995">
    <property type="protein sequence ID" value="ASD25463.1"/>
    <property type="molecule type" value="Genomic_DNA"/>
</dbReference>
<name>A0A1Z3LTH3_BREDI</name>
<accession>A0A1Z3LTH3</accession>
<dbReference type="AlphaFoldDB" id="A0A1Z3LTH3"/>
<reference evidence="2 3" key="2">
    <citation type="submission" date="2017-06" db="EMBL/GenBank/DDBJ databases">
        <authorList>
            <person name="Kim H.J."/>
            <person name="Triplett B.A."/>
        </authorList>
    </citation>
    <scope>NUCLEOTIDE SEQUENCE [LARGE SCALE GENOMIC DNA]</scope>
    <source>
        <strain evidence="2 3">BZC3</strain>
    </source>
</reference>
<dbReference type="PROSITE" id="PS50943">
    <property type="entry name" value="HTH_CROC1"/>
    <property type="match status" value="1"/>
</dbReference>
<sequence length="72" mass="7841">MDEIDTYVGRRISDFREAASLSQERLAVLLGLDLPNLRAMESGQTKIFAGTLLTVSQALSVPVSALLPPEMH</sequence>
<dbReference type="GO" id="GO:0003677">
    <property type="term" value="F:DNA binding"/>
    <property type="evidence" value="ECO:0007669"/>
    <property type="project" value="InterPro"/>
</dbReference>
<evidence type="ECO:0000313" key="3">
    <source>
        <dbReference type="Proteomes" id="UP000197024"/>
    </source>
</evidence>
<dbReference type="SUPFAM" id="SSF47413">
    <property type="entry name" value="lambda repressor-like DNA-binding domains"/>
    <property type="match status" value="1"/>
</dbReference>
<feature type="domain" description="HTH cro/C1-type" evidence="1">
    <location>
        <begin position="12"/>
        <end position="66"/>
    </location>
</feature>
<protein>
    <recommendedName>
        <fullName evidence="1">HTH cro/C1-type domain-containing protein</fullName>
    </recommendedName>
</protein>
<dbReference type="InterPro" id="IPR010982">
    <property type="entry name" value="Lambda_DNA-bd_dom_sf"/>
</dbReference>
<gene>
    <name evidence="2" type="ORF">CD943_00230</name>
</gene>